<dbReference type="AlphaFoldDB" id="A0A2I1CZW1"/>
<dbReference type="Pfam" id="PF02752">
    <property type="entry name" value="Arrestin_C"/>
    <property type="match status" value="1"/>
</dbReference>
<comment type="subunit">
    <text evidence="3">Interacts with hulA.</text>
</comment>
<feature type="compositionally biased region" description="Basic and acidic residues" evidence="6">
    <location>
        <begin position="470"/>
        <end position="481"/>
    </location>
</feature>
<proteinExistence type="inferred from homology"/>
<evidence type="ECO:0000256" key="6">
    <source>
        <dbReference type="SAM" id="MobiDB-lite"/>
    </source>
</evidence>
<dbReference type="GeneID" id="36545752"/>
<evidence type="ECO:0000256" key="5">
    <source>
        <dbReference type="ARBA" id="ARBA00079835"/>
    </source>
</evidence>
<dbReference type="FunFam" id="2.60.40.640:FF:000018">
    <property type="entry name" value="HECT-type ubiquitin ligase-interacting protein creD"/>
    <property type="match status" value="1"/>
</dbReference>
<dbReference type="SUPFAM" id="SSF81296">
    <property type="entry name" value="E set domains"/>
    <property type="match status" value="1"/>
</dbReference>
<organism evidence="8 9">
    <name type="scientific">Aspergillus campestris (strain IBT 28561)</name>
    <dbReference type="NCBI Taxonomy" id="1392248"/>
    <lineage>
        <taxon>Eukaryota</taxon>
        <taxon>Fungi</taxon>
        <taxon>Dikarya</taxon>
        <taxon>Ascomycota</taxon>
        <taxon>Pezizomycotina</taxon>
        <taxon>Eurotiomycetes</taxon>
        <taxon>Eurotiomycetidae</taxon>
        <taxon>Eurotiales</taxon>
        <taxon>Aspergillaceae</taxon>
        <taxon>Aspergillus</taxon>
        <taxon>Aspergillus subgen. Circumdati</taxon>
    </lineage>
</organism>
<protein>
    <recommendedName>
        <fullName evidence="5">Carbon catabolite repressor D</fullName>
    </recommendedName>
</protein>
<feature type="compositionally biased region" description="Basic and acidic residues" evidence="6">
    <location>
        <begin position="570"/>
        <end position="579"/>
    </location>
</feature>
<dbReference type="GO" id="GO:0070086">
    <property type="term" value="P:ubiquitin-dependent endocytosis"/>
    <property type="evidence" value="ECO:0007669"/>
    <property type="project" value="TreeGrafter"/>
</dbReference>
<keyword evidence="8" id="KW-0436">Ligase</keyword>
<name>A0A2I1CZW1_ASPC2</name>
<dbReference type="Pfam" id="PF00339">
    <property type="entry name" value="Arrestin_N"/>
    <property type="match status" value="1"/>
</dbReference>
<keyword evidence="2" id="KW-0833">Ubl conjugation pathway</keyword>
<comment type="caution">
    <text evidence="8">The sequence shown here is derived from an EMBL/GenBank/DDBJ whole genome shotgun (WGS) entry which is preliminary data.</text>
</comment>
<dbReference type="VEuPathDB" id="FungiDB:P168DRAFT_297996"/>
<evidence type="ECO:0000313" key="9">
    <source>
        <dbReference type="Proteomes" id="UP000234254"/>
    </source>
</evidence>
<dbReference type="Proteomes" id="UP000234254">
    <property type="component" value="Unassembled WGS sequence"/>
</dbReference>
<comment type="similarity">
    <text evidence="1">Belongs to the arrestin family.</text>
</comment>
<evidence type="ECO:0000256" key="4">
    <source>
        <dbReference type="ARBA" id="ARBA00056218"/>
    </source>
</evidence>
<dbReference type="GO" id="GO:0005829">
    <property type="term" value="C:cytosol"/>
    <property type="evidence" value="ECO:0007669"/>
    <property type="project" value="TreeGrafter"/>
</dbReference>
<dbReference type="PANTHER" id="PTHR11188:SF17">
    <property type="entry name" value="FI21816P1"/>
    <property type="match status" value="1"/>
</dbReference>
<dbReference type="InterPro" id="IPR011022">
    <property type="entry name" value="Arrestin_C-like"/>
</dbReference>
<keyword evidence="9" id="KW-1185">Reference proteome</keyword>
<dbReference type="SMART" id="SM01017">
    <property type="entry name" value="Arrestin_C"/>
    <property type="match status" value="1"/>
</dbReference>
<dbReference type="GO" id="GO:0016874">
    <property type="term" value="F:ligase activity"/>
    <property type="evidence" value="ECO:0007669"/>
    <property type="project" value="UniProtKB-KW"/>
</dbReference>
<dbReference type="InterPro" id="IPR014752">
    <property type="entry name" value="Arrestin-like_C"/>
</dbReference>
<dbReference type="InterPro" id="IPR014756">
    <property type="entry name" value="Ig_E-set"/>
</dbReference>
<dbReference type="GO" id="GO:0030674">
    <property type="term" value="F:protein-macromolecule adaptor activity"/>
    <property type="evidence" value="ECO:0007669"/>
    <property type="project" value="TreeGrafter"/>
</dbReference>
<feature type="domain" description="Arrestin C-terminal-like" evidence="7">
    <location>
        <begin position="179"/>
        <end position="330"/>
    </location>
</feature>
<evidence type="ECO:0000256" key="1">
    <source>
        <dbReference type="ARBA" id="ARBA00005298"/>
    </source>
</evidence>
<dbReference type="GO" id="GO:0005886">
    <property type="term" value="C:plasma membrane"/>
    <property type="evidence" value="ECO:0007669"/>
    <property type="project" value="TreeGrafter"/>
</dbReference>
<evidence type="ECO:0000313" key="8">
    <source>
        <dbReference type="EMBL" id="PKY03155.1"/>
    </source>
</evidence>
<feature type="region of interest" description="Disordered" evidence="6">
    <location>
        <begin position="565"/>
        <end position="588"/>
    </location>
</feature>
<dbReference type="Gene3D" id="2.60.40.640">
    <property type="match status" value="1"/>
</dbReference>
<dbReference type="EMBL" id="MSFM01000008">
    <property type="protein sequence ID" value="PKY03155.1"/>
    <property type="molecule type" value="Genomic_DNA"/>
</dbReference>
<evidence type="ECO:0000256" key="3">
    <source>
        <dbReference type="ARBA" id="ARBA00038766"/>
    </source>
</evidence>
<dbReference type="PANTHER" id="PTHR11188">
    <property type="entry name" value="ARRESTIN DOMAIN CONTAINING PROTEIN"/>
    <property type="match status" value="1"/>
</dbReference>
<dbReference type="InterPro" id="IPR050357">
    <property type="entry name" value="Arrestin_domain-protein"/>
</dbReference>
<feature type="region of interest" description="Disordered" evidence="6">
    <location>
        <begin position="427"/>
        <end position="489"/>
    </location>
</feature>
<dbReference type="RefSeq" id="XP_024691749.1">
    <property type="nucleotide sequence ID" value="XM_024838228.1"/>
</dbReference>
<evidence type="ECO:0000256" key="2">
    <source>
        <dbReference type="ARBA" id="ARBA00022786"/>
    </source>
</evidence>
<gene>
    <name evidence="8" type="ORF">P168DRAFT_297996</name>
</gene>
<sequence length="588" mass="65261">MALSFFGAGSSHAKYFDIRLDEDYIVFRGGEQEAASAHLSGKLILCLSEPLSMKYIRLHLTGISRVCWHVPSSSAGGGRKSWRERAFYEKTWKFRDPGKSKTEILPAGNYEYPFDVILEGSMPESVEGLHDTYVTYRFKAEIGRKYAKDIIVRRPLRIIRTLEASALELSHVMSVENVWPNKIEYSISTPTKAIIFGTAVQVDFKLIPLLKGLTIGSITTQLVESHDLTLNPEDPHAIRNTYKNTRTIFTDEHQLDPENGLEIIDDSAEGYQFTRCLDLPKTLTRCLQDTDTRGIKVRHKLKFRVQLLNPDGHISELRATLPVSIFISPNLPIDDDNNLVDQTPRSAQRAIETIAQQAPPLYGDHQFDQLYSEVDLSGYRTPGPASGRETPFGCLSRNLSSENLASMNALTTSDISASALHSRLSNLHATGHNHPSPPELDDPRRLGLPTDYFGRVSGSHSPVTPGLSRRPSDEAVDHDRTPSGAATPFCPQFTEVETLSRVPSYSTAVRTTVRPCDSELPDYQAVVSSHSAIPTPQQAHVRTGVRGPAARSSLIDVLHRPGLSHLRSTSHADDSERSLRLTQARAQV</sequence>
<accession>A0A2I1CZW1</accession>
<reference evidence="8" key="1">
    <citation type="submission" date="2016-12" db="EMBL/GenBank/DDBJ databases">
        <title>The genomes of Aspergillus section Nigri reveals drivers in fungal speciation.</title>
        <authorList>
            <consortium name="DOE Joint Genome Institute"/>
            <person name="Vesth T.C."/>
            <person name="Nybo J."/>
            <person name="Theobald S."/>
            <person name="Brandl J."/>
            <person name="Frisvad J.C."/>
            <person name="Nielsen K.F."/>
            <person name="Lyhne E.K."/>
            <person name="Kogle M.E."/>
            <person name="Kuo A."/>
            <person name="Riley R."/>
            <person name="Clum A."/>
            <person name="Nolan M."/>
            <person name="Lipzen A."/>
            <person name="Salamov A."/>
            <person name="Henrissat B."/>
            <person name="Wiebenga A."/>
            <person name="De vries R.P."/>
            <person name="Grigoriev I.V."/>
            <person name="Mortensen U.H."/>
            <person name="Andersen M.R."/>
            <person name="Baker S.E."/>
        </authorList>
    </citation>
    <scope>NUCLEOTIDE SEQUENCE</scope>
    <source>
        <strain evidence="8">IBT 28561</strain>
    </source>
</reference>
<dbReference type="InterPro" id="IPR011021">
    <property type="entry name" value="Arrestin-like_N"/>
</dbReference>
<dbReference type="GO" id="GO:0031625">
    <property type="term" value="F:ubiquitin protein ligase binding"/>
    <property type="evidence" value="ECO:0007669"/>
    <property type="project" value="TreeGrafter"/>
</dbReference>
<comment type="function">
    <text evidence="4">Component of the regulatory network controlling carbon source utilization through ubiquitination and deubiquitination involving creA, creB, creC, creD and acrB. May be involved in signaling by recognizing appropriately phosphorylated substrates via its arrestin domains and then recruit a HECT-type ubiquitin ligase such as hulA, leading to ubiquitination of the substrate, providing a link between ubiquitination and phosphorylation in protein regulation and stability.</text>
</comment>
<evidence type="ECO:0000259" key="7">
    <source>
        <dbReference type="SMART" id="SM01017"/>
    </source>
</evidence>
<dbReference type="OrthoDB" id="2333384at2759"/>